<dbReference type="Proteomes" id="UP001058093">
    <property type="component" value="Segment"/>
</dbReference>
<organism evidence="1 2">
    <name type="scientific">Pseudomonas phage UAVern</name>
    <dbReference type="NCBI Taxonomy" id="2856997"/>
    <lineage>
        <taxon>Viruses</taxon>
        <taxon>Duplodnaviria</taxon>
        <taxon>Heunggongvirae</taxon>
        <taxon>Uroviricota</taxon>
        <taxon>Caudoviricetes</taxon>
        <taxon>Vandenendeviridae</taxon>
        <taxon>Gorskivirinae</taxon>
        <taxon>Uavernvirus</taxon>
        <taxon>Uavernvirus uavern</taxon>
    </lineage>
</organism>
<sequence>MAYRKLELTDRVRIAGNPQGQAFGSEGDVVDTTSSGAKVRYYITSHGRGSGRYVEQWFNQANLVILSNTPVRTRTTPVQALGYRVGQQFVVNDAAAGFALGAIVTLNVDDGTNAPLFKGPNARYTLADNYRSPGGFLSLHRVTPYIPEPAQKPEQEKEEVTQFKIGDRVKVIDDDGFDSRYVGRKGVIAEIDETHLPVRVDFDDDDYDWGRFTGLELVAAVAPATIKEKLDAIDRLTAEVRALLG</sequence>
<proteinExistence type="predicted"/>
<evidence type="ECO:0000313" key="1">
    <source>
        <dbReference type="EMBL" id="QYW06568.1"/>
    </source>
</evidence>
<accession>A0A975YYM3</accession>
<keyword evidence="2" id="KW-1185">Reference proteome</keyword>
<dbReference type="EMBL" id="MZ605293">
    <property type="protein sequence ID" value="QYW06568.1"/>
    <property type="molecule type" value="Genomic_DNA"/>
</dbReference>
<reference evidence="1" key="1">
    <citation type="submission" date="2021-07" db="EMBL/GenBank/DDBJ databases">
        <title>Complete genome sequence and phylogenomic analysis of the two lytic bacteriophage isolated from terrestrial biotopes of Antarctica.</title>
        <authorList>
            <person name="Holovan V."/>
            <person name="Rabalski L."/>
            <person name="Zlatohurska M."/>
            <person name="Andriichuk O."/>
            <person name="Budzanivska I."/>
            <person name="Shevchenko O."/>
            <person name="Gupalo A."/>
        </authorList>
    </citation>
    <scope>NUCLEOTIDE SEQUENCE</scope>
</reference>
<protein>
    <submittedName>
        <fullName evidence="1">Uncharacterized protein</fullName>
    </submittedName>
</protein>
<gene>
    <name evidence="1" type="ORF">uav_041</name>
</gene>
<evidence type="ECO:0000313" key="2">
    <source>
        <dbReference type="Proteomes" id="UP001058093"/>
    </source>
</evidence>
<name>A0A975YYM3_9CAUD</name>